<dbReference type="PANTHER" id="PTHR22770">
    <property type="entry name" value="UBIQUITIN CONJUGATING ENZYME 7 INTERACTING PROTEIN-RELATED"/>
    <property type="match status" value="1"/>
</dbReference>
<gene>
    <name evidence="10" type="ORF">PFISCL1PPCAC_20658</name>
</gene>
<dbReference type="SUPFAM" id="SSF57850">
    <property type="entry name" value="RING/U-box"/>
    <property type="match status" value="1"/>
</dbReference>
<keyword evidence="6" id="KW-0833">Ubl conjugation pathway</keyword>
<feature type="compositionally biased region" description="Low complexity" evidence="8">
    <location>
        <begin position="78"/>
        <end position="110"/>
    </location>
</feature>
<evidence type="ECO:0000256" key="2">
    <source>
        <dbReference type="ARBA" id="ARBA00022679"/>
    </source>
</evidence>
<dbReference type="InterPro" id="IPR051628">
    <property type="entry name" value="LUBAC_E3_Ligases"/>
</dbReference>
<evidence type="ECO:0000256" key="6">
    <source>
        <dbReference type="ARBA" id="ARBA00022786"/>
    </source>
</evidence>
<dbReference type="Gene3D" id="1.20.120.1750">
    <property type="match status" value="1"/>
</dbReference>
<comment type="caution">
    <text evidence="10">The sequence shown here is derived from an EMBL/GenBank/DDBJ whole genome shotgun (WGS) entry which is preliminary data.</text>
</comment>
<reference evidence="10" key="1">
    <citation type="submission" date="2023-10" db="EMBL/GenBank/DDBJ databases">
        <title>Genome assembly of Pristionchus species.</title>
        <authorList>
            <person name="Yoshida K."/>
            <person name="Sommer R.J."/>
        </authorList>
    </citation>
    <scope>NUCLEOTIDE SEQUENCE</scope>
    <source>
        <strain evidence="10">RS5133</strain>
    </source>
</reference>
<keyword evidence="3" id="KW-0479">Metal-binding</keyword>
<proteinExistence type="predicted"/>
<dbReference type="CDD" id="cd20339">
    <property type="entry name" value="BRcat_RBR_RNF216"/>
    <property type="match status" value="1"/>
</dbReference>
<feature type="region of interest" description="Disordered" evidence="8">
    <location>
        <begin position="78"/>
        <end position="176"/>
    </location>
</feature>
<feature type="compositionally biased region" description="Acidic residues" evidence="8">
    <location>
        <begin position="165"/>
        <end position="175"/>
    </location>
</feature>
<organism evidence="10 11">
    <name type="scientific">Pristionchus fissidentatus</name>
    <dbReference type="NCBI Taxonomy" id="1538716"/>
    <lineage>
        <taxon>Eukaryota</taxon>
        <taxon>Metazoa</taxon>
        <taxon>Ecdysozoa</taxon>
        <taxon>Nematoda</taxon>
        <taxon>Chromadorea</taxon>
        <taxon>Rhabditida</taxon>
        <taxon>Rhabditina</taxon>
        <taxon>Diplogasteromorpha</taxon>
        <taxon>Diplogasteroidea</taxon>
        <taxon>Neodiplogasteridae</taxon>
        <taxon>Pristionchus</taxon>
    </lineage>
</organism>
<dbReference type="GO" id="GO:0008270">
    <property type="term" value="F:zinc ion binding"/>
    <property type="evidence" value="ECO:0007669"/>
    <property type="project" value="UniProtKB-KW"/>
</dbReference>
<evidence type="ECO:0000256" key="4">
    <source>
        <dbReference type="ARBA" id="ARBA00022737"/>
    </source>
</evidence>
<dbReference type="InterPro" id="IPR047546">
    <property type="entry name" value="Rcat_RBR_RNF216"/>
</dbReference>
<feature type="compositionally biased region" description="Acidic residues" evidence="8">
    <location>
        <begin position="126"/>
        <end position="135"/>
    </location>
</feature>
<dbReference type="PROSITE" id="PS51873">
    <property type="entry name" value="TRIAD"/>
    <property type="match status" value="1"/>
</dbReference>
<protein>
    <recommendedName>
        <fullName evidence="9">RING-type domain-containing protein</fullName>
    </recommendedName>
</protein>
<dbReference type="CDD" id="cd20353">
    <property type="entry name" value="Rcat_RBR_RNF216"/>
    <property type="match status" value="1"/>
</dbReference>
<dbReference type="Proteomes" id="UP001432322">
    <property type="component" value="Unassembled WGS sequence"/>
</dbReference>
<dbReference type="InterPro" id="IPR047545">
    <property type="entry name" value="BRcat_RBR_RNF216"/>
</dbReference>
<evidence type="ECO:0000256" key="7">
    <source>
        <dbReference type="ARBA" id="ARBA00022833"/>
    </source>
</evidence>
<dbReference type="InterPro" id="IPR044066">
    <property type="entry name" value="TRIAD_supradom"/>
</dbReference>
<evidence type="ECO:0000256" key="3">
    <source>
        <dbReference type="ARBA" id="ARBA00022723"/>
    </source>
</evidence>
<evidence type="ECO:0000256" key="5">
    <source>
        <dbReference type="ARBA" id="ARBA00022771"/>
    </source>
</evidence>
<dbReference type="AlphaFoldDB" id="A0AAV5WEQ6"/>
<sequence length="628" mass="68690">MNDDTENNGQALKDLIAVFPTVSKRWLASRADQGANVISNQLLDGVHEVPQTTGDMSMMEEPEDEEEEVVSATFPTAAAAATARAAPKPRAAATGRKAAATAAAAPPSAAGEPRRSTRIRKRRESEGEETEDDTTVEIPRETRRRAAVVGARGGVKQRKLATLEERDEEGEEEIEMPLLSEEKEKQKGRRKKVDVVVIGDDSTPDAKVPPKKAPAKAAQVAPRVRQPAAAAMPPVVAAAAAPAPTTVVPKPVEEEEPAIDEEAAEVMTRMAQLVDMKKFEQLQFFFPEVSLGWLLQHADCSEERIFEIVDAGNVDRKLVPRADGRGVTTIIKTALAARKTFECVVCFGDYEEHLAISCVLIKKRESLLPGEIADAVRVAEREAAARKGQETHSFCAECVSGHARAAVEQQVIVAAGHGLKCMDPSCKNTLLRAHIEQVLDARTRAVIDPMLNEEALLAADCEDVEKCQKCSFGAVIEQPRDIQPVFACQNAACRHTHCRQCGRQWTAEHKGKKCEELDPEAIRRRVEEQLAEASMFRCPRCKKPIVKLDGCNKIACPCGQLSCYVCKAAIKDYKHFQNGPTADGKPPTKCQLWVDPTAQVEANRLQLLQEQIGAAKDANVKDMLERLQ</sequence>
<comment type="pathway">
    <text evidence="1">Protein modification; protein ubiquitination.</text>
</comment>
<keyword evidence="4" id="KW-0677">Repeat</keyword>
<dbReference type="Pfam" id="PF26200">
    <property type="entry name" value="Rcat_RNF216"/>
    <property type="match status" value="1"/>
</dbReference>
<evidence type="ECO:0000259" key="9">
    <source>
        <dbReference type="PROSITE" id="PS51873"/>
    </source>
</evidence>
<accession>A0AAV5WEQ6</accession>
<keyword evidence="7" id="KW-0862">Zinc</keyword>
<keyword evidence="2" id="KW-0808">Transferase</keyword>
<dbReference type="EMBL" id="BTSY01000005">
    <property type="protein sequence ID" value="GMT29361.1"/>
    <property type="molecule type" value="Genomic_DNA"/>
</dbReference>
<keyword evidence="5" id="KW-0863">Zinc-finger</keyword>
<evidence type="ECO:0000256" key="8">
    <source>
        <dbReference type="SAM" id="MobiDB-lite"/>
    </source>
</evidence>
<name>A0AAV5WEQ6_9BILA</name>
<evidence type="ECO:0000256" key="1">
    <source>
        <dbReference type="ARBA" id="ARBA00004906"/>
    </source>
</evidence>
<dbReference type="GO" id="GO:0016740">
    <property type="term" value="F:transferase activity"/>
    <property type="evidence" value="ECO:0007669"/>
    <property type="project" value="UniProtKB-KW"/>
</dbReference>
<dbReference type="PANTHER" id="PTHR22770:SF47">
    <property type="entry name" value="E3 UBIQUITIN-PROTEIN LIGASE RNF216"/>
    <property type="match status" value="1"/>
</dbReference>
<feature type="domain" description="RING-type" evidence="9">
    <location>
        <begin position="339"/>
        <end position="591"/>
    </location>
</feature>
<evidence type="ECO:0000313" key="10">
    <source>
        <dbReference type="EMBL" id="GMT29361.1"/>
    </source>
</evidence>
<evidence type="ECO:0000313" key="11">
    <source>
        <dbReference type="Proteomes" id="UP001432322"/>
    </source>
</evidence>
<keyword evidence="11" id="KW-1185">Reference proteome</keyword>